<proteinExistence type="inferred from homology"/>
<dbReference type="SUPFAM" id="SSF69189">
    <property type="entry name" value="Penicillin-binding protein associated domain"/>
    <property type="match status" value="1"/>
</dbReference>
<dbReference type="SMART" id="SM00936">
    <property type="entry name" value="PBP5_C"/>
    <property type="match status" value="1"/>
</dbReference>
<evidence type="ECO:0000256" key="10">
    <source>
        <dbReference type="ARBA" id="ARBA00022984"/>
    </source>
</evidence>
<dbReference type="Gene3D" id="3.40.710.10">
    <property type="entry name" value="DD-peptidase/beta-lactamase superfamily"/>
    <property type="match status" value="1"/>
</dbReference>
<evidence type="ECO:0000313" key="17">
    <source>
        <dbReference type="EMBL" id="QQS98858.1"/>
    </source>
</evidence>
<comment type="function">
    <text evidence="1">Removes C-terminal D-alanyl residues from sugar-peptide cell wall precursors.</text>
</comment>
<dbReference type="InterPro" id="IPR012907">
    <property type="entry name" value="Peptidase_S11_C"/>
</dbReference>
<keyword evidence="11" id="KW-0961">Cell wall biogenesis/degradation</keyword>
<dbReference type="Gene3D" id="2.60.410.10">
    <property type="entry name" value="D-Ala-D-Ala carboxypeptidase, C-terminal domain"/>
    <property type="match status" value="1"/>
</dbReference>
<evidence type="ECO:0000256" key="14">
    <source>
        <dbReference type="PIRSR" id="PIRSR618044-2"/>
    </source>
</evidence>
<comment type="catalytic activity">
    <reaction evidence="12">
        <text>Preferential cleavage: (Ac)2-L-Lys-D-Ala-|-D-Ala. Also transpeptidation of peptidyl-alanyl moieties that are N-acyl substituents of D-alanine.</text>
        <dbReference type="EC" id="3.4.16.4"/>
    </reaction>
</comment>
<dbReference type="GO" id="GO:0009252">
    <property type="term" value="P:peptidoglycan biosynthetic process"/>
    <property type="evidence" value="ECO:0007669"/>
    <property type="project" value="UniProtKB-KW"/>
</dbReference>
<keyword evidence="7" id="KW-0732">Signal</keyword>
<evidence type="ECO:0000256" key="13">
    <source>
        <dbReference type="PIRSR" id="PIRSR618044-1"/>
    </source>
</evidence>
<dbReference type="PANTHER" id="PTHR21581:SF11">
    <property type="entry name" value="D-ALANYL-D-ALANINE CARBOXYPEPTIDASE DACA"/>
    <property type="match status" value="1"/>
</dbReference>
<evidence type="ECO:0000256" key="5">
    <source>
        <dbReference type="ARBA" id="ARBA00022645"/>
    </source>
</evidence>
<dbReference type="GO" id="GO:0006508">
    <property type="term" value="P:proteolysis"/>
    <property type="evidence" value="ECO:0007669"/>
    <property type="project" value="UniProtKB-KW"/>
</dbReference>
<evidence type="ECO:0000256" key="11">
    <source>
        <dbReference type="ARBA" id="ARBA00023316"/>
    </source>
</evidence>
<evidence type="ECO:0000256" key="8">
    <source>
        <dbReference type="ARBA" id="ARBA00022801"/>
    </source>
</evidence>
<dbReference type="KEGG" id="ppsr:I6J18_14395"/>
<evidence type="ECO:0000256" key="15">
    <source>
        <dbReference type="RuleBase" id="RU004016"/>
    </source>
</evidence>
<evidence type="ECO:0000256" key="2">
    <source>
        <dbReference type="ARBA" id="ARBA00004752"/>
    </source>
</evidence>
<dbReference type="GO" id="GO:0008360">
    <property type="term" value="P:regulation of cell shape"/>
    <property type="evidence" value="ECO:0007669"/>
    <property type="project" value="UniProtKB-KW"/>
</dbReference>
<keyword evidence="9" id="KW-0133">Cell shape</keyword>
<keyword evidence="6" id="KW-0645">Protease</keyword>
<keyword evidence="18" id="KW-1185">Reference proteome</keyword>
<dbReference type="EMBL" id="CP068053">
    <property type="protein sequence ID" value="QQS98858.1"/>
    <property type="molecule type" value="Genomic_DNA"/>
</dbReference>
<evidence type="ECO:0000256" key="12">
    <source>
        <dbReference type="ARBA" id="ARBA00034000"/>
    </source>
</evidence>
<feature type="active site" evidence="13">
    <location>
        <position position="136"/>
    </location>
</feature>
<reference evidence="17 18" key="1">
    <citation type="submission" date="2021-01" db="EMBL/GenBank/DDBJ databases">
        <title>FDA dAtabase for Regulatory Grade micrObial Sequences (FDA-ARGOS): Supporting development and validation of Infectious Disease Dx tests.</title>
        <authorList>
            <person name="Nelson B."/>
            <person name="Plummer A."/>
            <person name="Tallon L."/>
            <person name="Sadzewicz L."/>
            <person name="Zhao X."/>
            <person name="Boylan J."/>
            <person name="Ott S."/>
            <person name="Bowen H."/>
            <person name="Vavikolanu K."/>
            <person name="Mehta A."/>
            <person name="Aluvathingal J."/>
            <person name="Nadendla S."/>
            <person name="Myers T."/>
            <person name="Yan Y."/>
            <person name="Sichtig H."/>
        </authorList>
    </citation>
    <scope>NUCLEOTIDE SEQUENCE [LARGE SCALE GENOMIC DNA]</scope>
    <source>
        <strain evidence="17 18">FDAARGOS_1161</strain>
    </source>
</reference>
<dbReference type="InterPro" id="IPR037167">
    <property type="entry name" value="Peptidase_S11_C_sf"/>
</dbReference>
<keyword evidence="10" id="KW-0573">Peptidoglycan synthesis</keyword>
<feature type="domain" description="Peptidase S11 D-Ala-D-Ala carboxypeptidase A C-terminal" evidence="16">
    <location>
        <begin position="306"/>
        <end position="417"/>
    </location>
</feature>
<evidence type="ECO:0000259" key="16">
    <source>
        <dbReference type="SMART" id="SM00936"/>
    </source>
</evidence>
<comment type="similarity">
    <text evidence="3 15">Belongs to the peptidase S11 family.</text>
</comment>
<feature type="active site" description="Acyl-ester intermediate" evidence="13">
    <location>
        <position position="72"/>
    </location>
</feature>
<dbReference type="InterPro" id="IPR015956">
    <property type="entry name" value="Peniciliin-bd_prot_C_sf"/>
</dbReference>
<dbReference type="AlphaFoldDB" id="A0A974NJH5"/>
<dbReference type="Pfam" id="PF07943">
    <property type="entry name" value="PBP5_C"/>
    <property type="match status" value="1"/>
</dbReference>
<dbReference type="PANTHER" id="PTHR21581">
    <property type="entry name" value="D-ALANYL-D-ALANINE CARBOXYPEPTIDASE"/>
    <property type="match status" value="1"/>
</dbReference>
<comment type="pathway">
    <text evidence="2">Cell wall biogenesis; peptidoglycan biosynthesis.</text>
</comment>
<dbReference type="EC" id="3.4.16.4" evidence="4"/>
<dbReference type="Proteomes" id="UP000595254">
    <property type="component" value="Chromosome"/>
</dbReference>
<evidence type="ECO:0000256" key="1">
    <source>
        <dbReference type="ARBA" id="ARBA00003217"/>
    </source>
</evidence>
<keyword evidence="8" id="KW-0378">Hydrolase</keyword>
<dbReference type="GO" id="GO:0071555">
    <property type="term" value="P:cell wall organization"/>
    <property type="evidence" value="ECO:0007669"/>
    <property type="project" value="UniProtKB-KW"/>
</dbReference>
<dbReference type="InterPro" id="IPR012338">
    <property type="entry name" value="Beta-lactam/transpept-like"/>
</dbReference>
<evidence type="ECO:0000256" key="7">
    <source>
        <dbReference type="ARBA" id="ARBA00022729"/>
    </source>
</evidence>
<feature type="active site" description="Proton acceptor" evidence="13">
    <location>
        <position position="75"/>
    </location>
</feature>
<dbReference type="SUPFAM" id="SSF56601">
    <property type="entry name" value="beta-lactamase/transpeptidase-like"/>
    <property type="match status" value="1"/>
</dbReference>
<dbReference type="GO" id="GO:0009002">
    <property type="term" value="F:serine-type D-Ala-D-Ala carboxypeptidase activity"/>
    <property type="evidence" value="ECO:0007669"/>
    <property type="project" value="UniProtKB-EC"/>
</dbReference>
<evidence type="ECO:0000256" key="4">
    <source>
        <dbReference type="ARBA" id="ARBA00012448"/>
    </source>
</evidence>
<name>A0A974NJH5_PERPY</name>
<organism evidence="17 18">
    <name type="scientific">Peribacillus psychrosaccharolyticus</name>
    <name type="common">Bacillus psychrosaccharolyticus</name>
    <dbReference type="NCBI Taxonomy" id="1407"/>
    <lineage>
        <taxon>Bacteria</taxon>
        <taxon>Bacillati</taxon>
        <taxon>Bacillota</taxon>
        <taxon>Bacilli</taxon>
        <taxon>Bacillales</taxon>
        <taxon>Bacillaceae</taxon>
        <taxon>Peribacillus</taxon>
    </lineage>
</organism>
<evidence type="ECO:0000313" key="18">
    <source>
        <dbReference type="Proteomes" id="UP000595254"/>
    </source>
</evidence>
<evidence type="ECO:0000256" key="9">
    <source>
        <dbReference type="ARBA" id="ARBA00022960"/>
    </source>
</evidence>
<dbReference type="PRINTS" id="PR00725">
    <property type="entry name" value="DADACBPTASE1"/>
</dbReference>
<keyword evidence="5 17" id="KW-0121">Carboxypeptidase</keyword>
<feature type="binding site" evidence="14">
    <location>
        <position position="256"/>
    </location>
    <ligand>
        <name>substrate</name>
    </ligand>
</feature>
<gene>
    <name evidence="17" type="ORF">I6J18_14395</name>
</gene>
<accession>A0A974NJH5</accession>
<evidence type="ECO:0000256" key="3">
    <source>
        <dbReference type="ARBA" id="ARBA00007164"/>
    </source>
</evidence>
<protein>
    <recommendedName>
        <fullName evidence="4">serine-type D-Ala-D-Ala carboxypeptidase</fullName>
        <ecNumber evidence="4">3.4.16.4</ecNumber>
    </recommendedName>
</protein>
<dbReference type="Pfam" id="PF00768">
    <property type="entry name" value="Peptidase_S11"/>
    <property type="match status" value="1"/>
</dbReference>
<evidence type="ECO:0000256" key="6">
    <source>
        <dbReference type="ARBA" id="ARBA00022670"/>
    </source>
</evidence>
<dbReference type="InterPro" id="IPR018044">
    <property type="entry name" value="Peptidase_S11"/>
</dbReference>
<sequence>MEVKKLKKISQITLVFTMLLVLIASQFTYSPLKAAAEDNTLGLKAEAAIILDGKSGKIIFEKNADKVLGIASMSKMMTEYIIMEAIKDKKIKWDDTVKINEYIHNLSKTPNLSNVGLTQGEDYTVKELYSAMAIYSGNAATVALAELISGSEKNFVKLMNKKAKEIGLKDFKFVNSSGLNNSDLLGNHPAGDANEENVMTARDTATLAYRLITDYPEVLDFSKVSKLEFRDGKEYPNFNWMLPGLIYEYKGVDGLKTGSTDFAGYGHTATAIRDGQRYLTVVMKSTSKSERFEDSIKLMDYAFSNFNTEKIVPADYQVKGKEKLPVAKGKEDSVKIQSEKAIELTIEKGQKGNYAPKLVIDKDKLNEDGELSAPIKKGDKIGYLTVDSKEDSDYGFIDKKGAKTVQVDVVAAESVEKANWFVLSMRAVGGFFGDVWDSASSTVKGWF</sequence>
<dbReference type="InterPro" id="IPR001967">
    <property type="entry name" value="Peptidase_S11_N"/>
</dbReference>